<reference evidence="2 3" key="1">
    <citation type="journal article" date="2013" name="BMC Genomics">
        <title>The miniature genome of a carnivorous plant Genlisea aurea contains a low number of genes and short non-coding sequences.</title>
        <authorList>
            <person name="Leushkin E.V."/>
            <person name="Sutormin R.A."/>
            <person name="Nabieva E.R."/>
            <person name="Penin A.A."/>
            <person name="Kondrashov A.S."/>
            <person name="Logacheva M.D."/>
        </authorList>
    </citation>
    <scope>NUCLEOTIDE SEQUENCE [LARGE SCALE GENOMIC DNA]</scope>
</reference>
<dbReference type="Proteomes" id="UP000015453">
    <property type="component" value="Unassembled WGS sequence"/>
</dbReference>
<organism evidence="2 3">
    <name type="scientific">Genlisea aurea</name>
    <dbReference type="NCBI Taxonomy" id="192259"/>
    <lineage>
        <taxon>Eukaryota</taxon>
        <taxon>Viridiplantae</taxon>
        <taxon>Streptophyta</taxon>
        <taxon>Embryophyta</taxon>
        <taxon>Tracheophyta</taxon>
        <taxon>Spermatophyta</taxon>
        <taxon>Magnoliopsida</taxon>
        <taxon>eudicotyledons</taxon>
        <taxon>Gunneridae</taxon>
        <taxon>Pentapetalae</taxon>
        <taxon>asterids</taxon>
        <taxon>lamiids</taxon>
        <taxon>Lamiales</taxon>
        <taxon>Lentibulariaceae</taxon>
        <taxon>Genlisea</taxon>
    </lineage>
</organism>
<feature type="compositionally biased region" description="Basic and acidic residues" evidence="1">
    <location>
        <begin position="19"/>
        <end position="33"/>
    </location>
</feature>
<gene>
    <name evidence="2" type="ORF">M569_06684</name>
</gene>
<name>S8E6R1_9LAMI</name>
<dbReference type="OrthoDB" id="2016966at2759"/>
<proteinExistence type="predicted"/>
<dbReference type="PANTHER" id="PTHR34952">
    <property type="entry name" value="OS05G0113500 PROTEIN"/>
    <property type="match status" value="1"/>
</dbReference>
<dbReference type="PANTHER" id="PTHR34952:SF2">
    <property type="entry name" value="OS05G0113500 PROTEIN"/>
    <property type="match status" value="1"/>
</dbReference>
<protein>
    <submittedName>
        <fullName evidence="2">Uncharacterized protein</fullName>
    </submittedName>
</protein>
<dbReference type="AlphaFoldDB" id="S8E6R1"/>
<accession>S8E6R1</accession>
<comment type="caution">
    <text evidence="2">The sequence shown here is derived from an EMBL/GenBank/DDBJ whole genome shotgun (WGS) entry which is preliminary data.</text>
</comment>
<feature type="region of interest" description="Disordered" evidence="1">
    <location>
        <begin position="1"/>
        <end position="154"/>
    </location>
</feature>
<feature type="compositionally biased region" description="Basic residues" evidence="1">
    <location>
        <begin position="143"/>
        <end position="154"/>
    </location>
</feature>
<evidence type="ECO:0000256" key="1">
    <source>
        <dbReference type="SAM" id="MobiDB-lite"/>
    </source>
</evidence>
<sequence>MNDLEALLNSILDSGDENNGLKEDDKSQGSDKPTHHHRNCCNAGKCLLKSPTLPCPRAAPVKESDHPFTRSVSLPISPKLVSAIKGSREKQGKQSVTWAPDVYDPIPTSVSHVPLSKNRLDHRGGNKSSGKQHKQKGGDKSCRNGKKNKSKGRC</sequence>
<dbReference type="EMBL" id="AUSU01002787">
    <property type="protein sequence ID" value="EPS68092.1"/>
    <property type="molecule type" value="Genomic_DNA"/>
</dbReference>
<evidence type="ECO:0000313" key="3">
    <source>
        <dbReference type="Proteomes" id="UP000015453"/>
    </source>
</evidence>
<evidence type="ECO:0000313" key="2">
    <source>
        <dbReference type="EMBL" id="EPS68092.1"/>
    </source>
</evidence>
<keyword evidence="3" id="KW-1185">Reference proteome</keyword>